<dbReference type="AlphaFoldDB" id="A0A6S7EZY3"/>
<evidence type="ECO:0000256" key="2">
    <source>
        <dbReference type="ARBA" id="ARBA00022723"/>
    </source>
</evidence>
<dbReference type="Gene3D" id="3.90.1590.10">
    <property type="entry name" value="glutathione-dependent formaldehyde- activating enzyme (gfa)"/>
    <property type="match status" value="1"/>
</dbReference>
<dbReference type="PROSITE" id="PS51891">
    <property type="entry name" value="CENP_V_GFA"/>
    <property type="match status" value="1"/>
</dbReference>
<dbReference type="PANTHER" id="PTHR33337">
    <property type="entry name" value="GFA DOMAIN-CONTAINING PROTEIN"/>
    <property type="match status" value="1"/>
</dbReference>
<accession>A0A6S7EZY3</accession>
<protein>
    <recommendedName>
        <fullName evidence="5">CENP-V/GFA domain-containing protein</fullName>
    </recommendedName>
</protein>
<evidence type="ECO:0000313" key="7">
    <source>
        <dbReference type="Proteomes" id="UP000494183"/>
    </source>
</evidence>
<keyword evidence="4" id="KW-0456">Lyase</keyword>
<evidence type="ECO:0000313" key="6">
    <source>
        <dbReference type="EMBL" id="CAB3929503.1"/>
    </source>
</evidence>
<dbReference type="SUPFAM" id="SSF51316">
    <property type="entry name" value="Mss4-like"/>
    <property type="match status" value="1"/>
</dbReference>
<gene>
    <name evidence="6" type="ORF">LMG6000_00555</name>
</gene>
<evidence type="ECO:0000259" key="5">
    <source>
        <dbReference type="PROSITE" id="PS51891"/>
    </source>
</evidence>
<evidence type="ECO:0000256" key="4">
    <source>
        <dbReference type="ARBA" id="ARBA00023239"/>
    </source>
</evidence>
<keyword evidence="7" id="KW-1185">Reference proteome</keyword>
<dbReference type="PANTHER" id="PTHR33337:SF33">
    <property type="entry name" value="CENP-V_GFA DOMAIN-CONTAINING PROTEIN"/>
    <property type="match status" value="1"/>
</dbReference>
<feature type="domain" description="CENP-V/GFA" evidence="5">
    <location>
        <begin position="38"/>
        <end position="145"/>
    </location>
</feature>
<dbReference type="GO" id="GO:0016846">
    <property type="term" value="F:carbon-sulfur lyase activity"/>
    <property type="evidence" value="ECO:0007669"/>
    <property type="project" value="InterPro"/>
</dbReference>
<dbReference type="InterPro" id="IPR006913">
    <property type="entry name" value="CENP-V/GFA"/>
</dbReference>
<dbReference type="InterPro" id="IPR011057">
    <property type="entry name" value="Mss4-like_sf"/>
</dbReference>
<keyword evidence="3" id="KW-0862">Zinc</keyword>
<evidence type="ECO:0000256" key="1">
    <source>
        <dbReference type="ARBA" id="ARBA00005495"/>
    </source>
</evidence>
<organism evidence="6 7">
    <name type="scientific">Achromobacter insolitus</name>
    <dbReference type="NCBI Taxonomy" id="217204"/>
    <lineage>
        <taxon>Bacteria</taxon>
        <taxon>Pseudomonadati</taxon>
        <taxon>Pseudomonadota</taxon>
        <taxon>Betaproteobacteria</taxon>
        <taxon>Burkholderiales</taxon>
        <taxon>Alcaligenaceae</taxon>
        <taxon>Achromobacter</taxon>
    </lineage>
</organism>
<comment type="similarity">
    <text evidence="1">Belongs to the Gfa family.</text>
</comment>
<dbReference type="Proteomes" id="UP000494183">
    <property type="component" value="Unassembled WGS sequence"/>
</dbReference>
<dbReference type="Pfam" id="PF04828">
    <property type="entry name" value="GFA"/>
    <property type="match status" value="1"/>
</dbReference>
<proteinExistence type="inferred from homology"/>
<reference evidence="6 7" key="1">
    <citation type="submission" date="2020-04" db="EMBL/GenBank/DDBJ databases">
        <authorList>
            <person name="De Canck E."/>
        </authorList>
    </citation>
    <scope>NUCLEOTIDE SEQUENCE [LARGE SCALE GENOMIC DNA]</scope>
    <source>
        <strain evidence="6 7">LMG 6000</strain>
    </source>
</reference>
<keyword evidence="2" id="KW-0479">Metal-binding</keyword>
<dbReference type="GO" id="GO:0046872">
    <property type="term" value="F:metal ion binding"/>
    <property type="evidence" value="ECO:0007669"/>
    <property type="project" value="UniProtKB-KW"/>
</dbReference>
<dbReference type="EMBL" id="CADILH010000001">
    <property type="protein sequence ID" value="CAB3929503.1"/>
    <property type="molecule type" value="Genomic_DNA"/>
</dbReference>
<evidence type="ECO:0000256" key="3">
    <source>
        <dbReference type="ARBA" id="ARBA00022833"/>
    </source>
</evidence>
<name>A0A6S7EZY3_9BURK</name>
<sequence>MTQIPPQDDAIATPLSQAPSIHWLHGFPRRQIVTQPLIEGGCDCGAVRYRLAGPPMFVHCCHCTVCQRHSGTAFAMNAVIESDHVRSLQGELRRHPADKTANDGETVVVVRCAACSGLLWSHHPGYGETVALIYAGTLDRAADFPPGAHCFVRSKHPWVGIPDDVPAADEFYDMDACWPESSKRRLDAALAGSERKPWVPKGMKP</sequence>